<sequence>MHAPNESRLVRIDEEIVLLSCGPWLSGERWSAAQISVGRRARLRFPAAGGGRCRGCCMGRPSRSSSCFGYYGHLRPDWCVPFPSSLALISLFIWDGDGDALLLRWCLQAGIVRLGAVIFGLWLLWWWSLHVGGFLMLVRPIGFWIAPSTFVVPHRLVRFWCLPAVMGCGFPLSVGLGCGGGGGFGGVVAWCGSGHFSF</sequence>
<accession>A0A453DGE0</accession>
<dbReference type="Proteomes" id="UP000015105">
    <property type="component" value="Chromosome 2D"/>
</dbReference>
<keyword evidence="1" id="KW-0472">Membrane</keyword>
<dbReference type="AlphaFoldDB" id="A0A453DGE0"/>
<name>A0A453DGE0_AEGTS</name>
<evidence type="ECO:0000313" key="2">
    <source>
        <dbReference type="EnsemblPlants" id="AET2Gv21233500.6"/>
    </source>
</evidence>
<organism evidence="2 3">
    <name type="scientific">Aegilops tauschii subsp. strangulata</name>
    <name type="common">Goatgrass</name>
    <dbReference type="NCBI Taxonomy" id="200361"/>
    <lineage>
        <taxon>Eukaryota</taxon>
        <taxon>Viridiplantae</taxon>
        <taxon>Streptophyta</taxon>
        <taxon>Embryophyta</taxon>
        <taxon>Tracheophyta</taxon>
        <taxon>Spermatophyta</taxon>
        <taxon>Magnoliopsida</taxon>
        <taxon>Liliopsida</taxon>
        <taxon>Poales</taxon>
        <taxon>Poaceae</taxon>
        <taxon>BOP clade</taxon>
        <taxon>Pooideae</taxon>
        <taxon>Triticodae</taxon>
        <taxon>Triticeae</taxon>
        <taxon>Triticinae</taxon>
        <taxon>Aegilops</taxon>
    </lineage>
</organism>
<reference evidence="3" key="1">
    <citation type="journal article" date="2014" name="Science">
        <title>Ancient hybridizations among the ancestral genomes of bread wheat.</title>
        <authorList>
            <consortium name="International Wheat Genome Sequencing Consortium,"/>
            <person name="Marcussen T."/>
            <person name="Sandve S.R."/>
            <person name="Heier L."/>
            <person name="Spannagl M."/>
            <person name="Pfeifer M."/>
            <person name="Jakobsen K.S."/>
            <person name="Wulff B.B."/>
            <person name="Steuernagel B."/>
            <person name="Mayer K.F."/>
            <person name="Olsen O.A."/>
        </authorList>
    </citation>
    <scope>NUCLEOTIDE SEQUENCE [LARGE SCALE GENOMIC DNA]</scope>
    <source>
        <strain evidence="3">cv. AL8/78</strain>
    </source>
</reference>
<protein>
    <submittedName>
        <fullName evidence="2">Uncharacterized protein</fullName>
    </submittedName>
</protein>
<evidence type="ECO:0000313" key="3">
    <source>
        <dbReference type="Proteomes" id="UP000015105"/>
    </source>
</evidence>
<reference evidence="3" key="2">
    <citation type="journal article" date="2017" name="Nat. Plants">
        <title>The Aegilops tauschii genome reveals multiple impacts of transposons.</title>
        <authorList>
            <person name="Zhao G."/>
            <person name="Zou C."/>
            <person name="Li K."/>
            <person name="Wang K."/>
            <person name="Li T."/>
            <person name="Gao L."/>
            <person name="Zhang X."/>
            <person name="Wang H."/>
            <person name="Yang Z."/>
            <person name="Liu X."/>
            <person name="Jiang W."/>
            <person name="Mao L."/>
            <person name="Kong X."/>
            <person name="Jiao Y."/>
            <person name="Jia J."/>
        </authorList>
    </citation>
    <scope>NUCLEOTIDE SEQUENCE [LARGE SCALE GENOMIC DNA]</scope>
    <source>
        <strain evidence="3">cv. AL8/78</strain>
    </source>
</reference>
<keyword evidence="1" id="KW-0812">Transmembrane</keyword>
<reference evidence="2" key="3">
    <citation type="journal article" date="2017" name="Nature">
        <title>Genome sequence of the progenitor of the wheat D genome Aegilops tauschii.</title>
        <authorList>
            <person name="Luo M.C."/>
            <person name="Gu Y.Q."/>
            <person name="Puiu D."/>
            <person name="Wang H."/>
            <person name="Twardziok S.O."/>
            <person name="Deal K.R."/>
            <person name="Huo N."/>
            <person name="Zhu T."/>
            <person name="Wang L."/>
            <person name="Wang Y."/>
            <person name="McGuire P.E."/>
            <person name="Liu S."/>
            <person name="Long H."/>
            <person name="Ramasamy R.K."/>
            <person name="Rodriguez J.C."/>
            <person name="Van S.L."/>
            <person name="Yuan L."/>
            <person name="Wang Z."/>
            <person name="Xia Z."/>
            <person name="Xiao L."/>
            <person name="Anderson O.D."/>
            <person name="Ouyang S."/>
            <person name="Liang Y."/>
            <person name="Zimin A.V."/>
            <person name="Pertea G."/>
            <person name="Qi P."/>
            <person name="Bennetzen J.L."/>
            <person name="Dai X."/>
            <person name="Dawson M.W."/>
            <person name="Muller H.G."/>
            <person name="Kugler K."/>
            <person name="Rivarola-Duarte L."/>
            <person name="Spannagl M."/>
            <person name="Mayer K.F.X."/>
            <person name="Lu F.H."/>
            <person name="Bevan M.W."/>
            <person name="Leroy P."/>
            <person name="Li P."/>
            <person name="You F.M."/>
            <person name="Sun Q."/>
            <person name="Liu Z."/>
            <person name="Lyons E."/>
            <person name="Wicker T."/>
            <person name="Salzberg S.L."/>
            <person name="Devos K.M."/>
            <person name="Dvorak J."/>
        </authorList>
    </citation>
    <scope>NUCLEOTIDE SEQUENCE [LARGE SCALE GENOMIC DNA]</scope>
    <source>
        <strain evidence="2">cv. AL8/78</strain>
    </source>
</reference>
<evidence type="ECO:0000256" key="1">
    <source>
        <dbReference type="SAM" id="Phobius"/>
    </source>
</evidence>
<reference evidence="2" key="5">
    <citation type="journal article" date="2021" name="G3 (Bethesda)">
        <title>Aegilops tauschii genome assembly Aet v5.0 features greater sequence contiguity and improved annotation.</title>
        <authorList>
            <person name="Wang L."/>
            <person name="Zhu T."/>
            <person name="Rodriguez J.C."/>
            <person name="Deal K.R."/>
            <person name="Dubcovsky J."/>
            <person name="McGuire P.E."/>
            <person name="Lux T."/>
            <person name="Spannagl M."/>
            <person name="Mayer K.F.X."/>
            <person name="Baldrich P."/>
            <person name="Meyers B.C."/>
            <person name="Huo N."/>
            <person name="Gu Y.Q."/>
            <person name="Zhou H."/>
            <person name="Devos K.M."/>
            <person name="Bennetzen J.L."/>
            <person name="Unver T."/>
            <person name="Budak H."/>
            <person name="Gulick P.J."/>
            <person name="Galiba G."/>
            <person name="Kalapos B."/>
            <person name="Nelson D.R."/>
            <person name="Li P."/>
            <person name="You F.M."/>
            <person name="Luo M.C."/>
            <person name="Dvorak J."/>
        </authorList>
    </citation>
    <scope>NUCLEOTIDE SEQUENCE [LARGE SCALE GENOMIC DNA]</scope>
    <source>
        <strain evidence="2">cv. AL8/78</strain>
    </source>
</reference>
<dbReference type="Gramene" id="AET2Gv21233500.6">
    <property type="protein sequence ID" value="AET2Gv21233500.6"/>
    <property type="gene ID" value="AET2Gv21233500"/>
</dbReference>
<keyword evidence="3" id="KW-1185">Reference proteome</keyword>
<proteinExistence type="predicted"/>
<dbReference type="EnsemblPlants" id="AET2Gv21233500.6">
    <property type="protein sequence ID" value="AET2Gv21233500.6"/>
    <property type="gene ID" value="AET2Gv21233500"/>
</dbReference>
<reference evidence="2" key="4">
    <citation type="submission" date="2019-03" db="UniProtKB">
        <authorList>
            <consortium name="EnsemblPlants"/>
        </authorList>
    </citation>
    <scope>IDENTIFICATION</scope>
</reference>
<keyword evidence="1" id="KW-1133">Transmembrane helix</keyword>
<feature type="transmembrane region" description="Helical" evidence="1">
    <location>
        <begin position="111"/>
        <end position="128"/>
    </location>
</feature>
<feature type="transmembrane region" description="Helical" evidence="1">
    <location>
        <begin position="134"/>
        <end position="152"/>
    </location>
</feature>